<keyword evidence="1" id="KW-0812">Transmembrane</keyword>
<keyword evidence="1" id="KW-1133">Transmembrane helix</keyword>
<organism evidence="2 3">
    <name type="scientific">Pseudomonas fulva</name>
    <dbReference type="NCBI Taxonomy" id="47880"/>
    <lineage>
        <taxon>Bacteria</taxon>
        <taxon>Pseudomonadati</taxon>
        <taxon>Pseudomonadota</taxon>
        <taxon>Gammaproteobacteria</taxon>
        <taxon>Pseudomonadales</taxon>
        <taxon>Pseudomonadaceae</taxon>
        <taxon>Pseudomonas</taxon>
    </lineage>
</organism>
<feature type="transmembrane region" description="Helical" evidence="1">
    <location>
        <begin position="6"/>
        <end position="26"/>
    </location>
</feature>
<proteinExistence type="predicted"/>
<evidence type="ECO:0000313" key="2">
    <source>
        <dbReference type="EMBL" id="QPH50472.1"/>
    </source>
</evidence>
<dbReference type="Proteomes" id="UP000594430">
    <property type="component" value="Chromosome"/>
</dbReference>
<reference evidence="2 3" key="1">
    <citation type="submission" date="2020-11" db="EMBL/GenBank/DDBJ databases">
        <title>Pseudomonas fulva producing VIM-24.</title>
        <authorList>
            <person name="Liu S."/>
        </authorList>
    </citation>
    <scope>NUCLEOTIDE SEQUENCE [LARGE SCALE GENOMIC DNA]</scope>
    <source>
        <strain evidence="2 3">ZDHY414</strain>
    </source>
</reference>
<evidence type="ECO:0000313" key="3">
    <source>
        <dbReference type="Proteomes" id="UP000594430"/>
    </source>
</evidence>
<dbReference type="AlphaFoldDB" id="A0A7S9LK16"/>
<gene>
    <name evidence="2" type="ORF">IZU98_07110</name>
</gene>
<protein>
    <submittedName>
        <fullName evidence="2">Uncharacterized protein</fullName>
    </submittedName>
</protein>
<dbReference type="EMBL" id="CP064946">
    <property type="protein sequence ID" value="QPH50472.1"/>
    <property type="molecule type" value="Genomic_DNA"/>
</dbReference>
<name>A0A7S9LK16_9PSED</name>
<sequence>MVTSVFGGVRVILIVGSLAWSIPNLFKKRSILPGIVRSLGNTQGVGAAHPPE</sequence>
<accession>A0A7S9LK16</accession>
<dbReference type="GeneID" id="93441383"/>
<dbReference type="RefSeq" id="WP_154665224.1">
    <property type="nucleotide sequence ID" value="NZ_BQHM01000016.1"/>
</dbReference>
<evidence type="ECO:0000256" key="1">
    <source>
        <dbReference type="SAM" id="Phobius"/>
    </source>
</evidence>
<keyword evidence="1" id="KW-0472">Membrane</keyword>